<dbReference type="Pfam" id="PF18978">
    <property type="entry name" value="DUF5714"/>
    <property type="match status" value="1"/>
</dbReference>
<feature type="domain" description="Radical SAM core" evidence="7">
    <location>
        <begin position="86"/>
        <end position="298"/>
    </location>
</feature>
<dbReference type="Gene3D" id="3.20.20.70">
    <property type="entry name" value="Aldolase class I"/>
    <property type="match status" value="1"/>
</dbReference>
<dbReference type="SFLD" id="SFLDG01067">
    <property type="entry name" value="SPASM/twitch_domain_containing"/>
    <property type="match status" value="1"/>
</dbReference>
<feature type="region of interest" description="Disordered" evidence="6">
    <location>
        <begin position="760"/>
        <end position="785"/>
    </location>
</feature>
<dbReference type="PANTHER" id="PTHR11228:SF7">
    <property type="entry name" value="PQQA PEPTIDE CYCLASE"/>
    <property type="match status" value="1"/>
</dbReference>
<evidence type="ECO:0000259" key="7">
    <source>
        <dbReference type="PROSITE" id="PS51918"/>
    </source>
</evidence>
<dbReference type="EMBL" id="AP024488">
    <property type="protein sequence ID" value="BCS96067.1"/>
    <property type="molecule type" value="Genomic_DNA"/>
</dbReference>
<comment type="cofactor">
    <cofactor evidence="1">
        <name>[4Fe-4S] cluster</name>
        <dbReference type="ChEBI" id="CHEBI:49883"/>
    </cofactor>
</comment>
<dbReference type="Pfam" id="PF04055">
    <property type="entry name" value="Radical_SAM"/>
    <property type="match status" value="1"/>
</dbReference>
<accession>A0ABM7PEN2</accession>
<dbReference type="InterPro" id="IPR025714">
    <property type="entry name" value="Methyltranfer_dom"/>
</dbReference>
<dbReference type="Gene3D" id="3.40.50.150">
    <property type="entry name" value="Vaccinia Virus protein VP39"/>
    <property type="match status" value="1"/>
</dbReference>
<dbReference type="InterPro" id="IPR058240">
    <property type="entry name" value="rSAM_sf"/>
</dbReference>
<dbReference type="SFLD" id="SFLDS00029">
    <property type="entry name" value="Radical_SAM"/>
    <property type="match status" value="1"/>
</dbReference>
<dbReference type="SUPFAM" id="SSF53335">
    <property type="entry name" value="S-adenosyl-L-methionine-dependent methyltransferases"/>
    <property type="match status" value="1"/>
</dbReference>
<feature type="compositionally biased region" description="Polar residues" evidence="6">
    <location>
        <begin position="760"/>
        <end position="772"/>
    </location>
</feature>
<keyword evidence="5" id="KW-0411">Iron-sulfur</keyword>
<protein>
    <recommendedName>
        <fullName evidence="7">Radical SAM core domain-containing protein</fullName>
    </recommendedName>
</protein>
<dbReference type="CDD" id="cd01335">
    <property type="entry name" value="Radical_SAM"/>
    <property type="match status" value="1"/>
</dbReference>
<evidence type="ECO:0000256" key="5">
    <source>
        <dbReference type="ARBA" id="ARBA00023014"/>
    </source>
</evidence>
<name>A0ABM7PEN2_9BACT</name>
<dbReference type="PROSITE" id="PS51918">
    <property type="entry name" value="RADICAL_SAM"/>
    <property type="match status" value="1"/>
</dbReference>
<evidence type="ECO:0000256" key="4">
    <source>
        <dbReference type="ARBA" id="ARBA00023004"/>
    </source>
</evidence>
<proteinExistence type="predicted"/>
<keyword evidence="9" id="KW-1185">Reference proteome</keyword>
<sequence length="1039" mass="112945">MTMPLLSRLVRLPDTRVPIYIAPDTPHWFVPSMAGDNLIQAMLTGEEEVAMNPTNAMGLLRKEQFLSLLPHETGDPHPGRGEVLKLDRLKECWIHLTDHCNLACRHCLFSCSPTSRQSLSLEAITRIHRESEALGTEIYYLTGGEPLIHPDFRTICTLLLSKEKTRLVILTNGLLLAGHIDFLRGLPTDRLHLQISVDGLEGTHDAMRGKGSFQQLTRVLGEISPHRLNTSLAMAVTHDNRHQMSDIVALAGRFGFKNVHYLWLFAAGKARQSSLVPVEDLFAHLIQAEKLAAPLGIDIDNIKSMESRVFSSPGIRHDLGNAGWESLAVGPDGTIYPTPALIGNISASCGHISEGIRTVWIESPELQSLRGLSVIHDECCHTSPLKFIVGGGDIDHSYYAGGEFIGHDPYLELYEMIAIHLMEKAGGQVPSDDSPTMRIQMGDRVNECHQAKGGVALTHSNCVLSLAGTHGTVGTFYSDAAESPNTDIQNPVCYDETLISHIPLEARVRSYGCGSPVQDALLETGETLVDLGSGTGVECFIASRITGAGGKVYGIDMLDTMLERATRALGDVSRRLGYRNVEFKKGFLEKLPLEDNTADAVISNCVVNLSEDKTKTFAEIFRILKPGGRAVISDVTTDAPFPAAIQNDPILRGECIGGAMVQSRLMAMLESTGFTTIRIIKRFFYRDVKGYRFYALTYRAVKPDGKRAKIMYPGPFAGVITDSGEMIARGQTMETTWPHESAPGASAFLVDHEGNITNQDAESSCSCTQPPEASNPAPRKTSATILSTGKKGSGCMRCGRPLTYLHREREETCGFCGNTVMANATCEGGHFVCDTCHSEDALEVVKHLCLTTREMDTITLFDKIKKHPSVPLHGPEHHFIVPGVITAAYRNSGGSIGDEEILSAIRRGADIPGGSCAFWGGCGAALGTGIAFGVILRSNPIKPFERQTVQQLTGHIITALGELEAARCCRREALTALKIAADLSQAILPAPIKASAPPHCFQFNANKECIKSRCPWYADGTRKGEWLTAREGGMGIVTI</sequence>
<reference evidence="8 9" key="1">
    <citation type="submission" date="2021-02" db="EMBL/GenBank/DDBJ databases">
        <title>Complete genome of Desulfoluna sp. strain ASN36.</title>
        <authorList>
            <person name="Takahashi A."/>
            <person name="Kojima H."/>
            <person name="Fukui M."/>
        </authorList>
    </citation>
    <scope>NUCLEOTIDE SEQUENCE [LARGE SCALE GENOMIC DNA]</scope>
    <source>
        <strain evidence="8 9">ASN36</strain>
    </source>
</reference>
<evidence type="ECO:0000313" key="8">
    <source>
        <dbReference type="EMBL" id="BCS96067.1"/>
    </source>
</evidence>
<gene>
    <name evidence="8" type="ORF">DSLASN_16990</name>
</gene>
<dbReference type="Pfam" id="PF13847">
    <property type="entry name" value="Methyltransf_31"/>
    <property type="match status" value="1"/>
</dbReference>
<dbReference type="InterPro" id="IPR013785">
    <property type="entry name" value="Aldolase_TIM"/>
</dbReference>
<dbReference type="CDD" id="cd02440">
    <property type="entry name" value="AdoMet_MTases"/>
    <property type="match status" value="1"/>
</dbReference>
<dbReference type="InterPro" id="IPR007197">
    <property type="entry name" value="rSAM"/>
</dbReference>
<evidence type="ECO:0000256" key="3">
    <source>
        <dbReference type="ARBA" id="ARBA00022723"/>
    </source>
</evidence>
<evidence type="ECO:0000256" key="6">
    <source>
        <dbReference type="SAM" id="MobiDB-lite"/>
    </source>
</evidence>
<keyword evidence="2" id="KW-0949">S-adenosyl-L-methionine</keyword>
<dbReference type="InterPro" id="IPR043768">
    <property type="entry name" value="DUF5714"/>
</dbReference>
<evidence type="ECO:0000256" key="1">
    <source>
        <dbReference type="ARBA" id="ARBA00001966"/>
    </source>
</evidence>
<keyword evidence="3" id="KW-0479">Metal-binding</keyword>
<evidence type="ECO:0000313" key="9">
    <source>
        <dbReference type="Proteomes" id="UP001320148"/>
    </source>
</evidence>
<dbReference type="InterPro" id="IPR029063">
    <property type="entry name" value="SAM-dependent_MTases_sf"/>
</dbReference>
<organism evidence="8 9">
    <name type="scientific">Desulfoluna limicola</name>
    <dbReference type="NCBI Taxonomy" id="2810562"/>
    <lineage>
        <taxon>Bacteria</taxon>
        <taxon>Pseudomonadati</taxon>
        <taxon>Thermodesulfobacteriota</taxon>
        <taxon>Desulfobacteria</taxon>
        <taxon>Desulfobacterales</taxon>
        <taxon>Desulfolunaceae</taxon>
        <taxon>Desulfoluna</taxon>
    </lineage>
</organism>
<dbReference type="InterPro" id="IPR050377">
    <property type="entry name" value="Radical_SAM_PqqE_MftC-like"/>
</dbReference>
<dbReference type="PANTHER" id="PTHR11228">
    <property type="entry name" value="RADICAL SAM DOMAIN PROTEIN"/>
    <property type="match status" value="1"/>
</dbReference>
<dbReference type="Proteomes" id="UP001320148">
    <property type="component" value="Chromosome"/>
</dbReference>
<evidence type="ECO:0000256" key="2">
    <source>
        <dbReference type="ARBA" id="ARBA00022691"/>
    </source>
</evidence>
<dbReference type="RefSeq" id="WP_236892428.1">
    <property type="nucleotide sequence ID" value="NZ_AP024488.1"/>
</dbReference>
<keyword evidence="4" id="KW-0408">Iron</keyword>
<dbReference type="SUPFAM" id="SSF102114">
    <property type="entry name" value="Radical SAM enzymes"/>
    <property type="match status" value="1"/>
</dbReference>